<comment type="caution">
    <text evidence="1">The sequence shown here is derived from an EMBL/GenBank/DDBJ whole genome shotgun (WGS) entry which is preliminary data.</text>
</comment>
<dbReference type="Proteomes" id="UP000288215">
    <property type="component" value="Unassembled WGS sequence"/>
</dbReference>
<gene>
    <name evidence="1" type="ORF">Metus_1615</name>
</gene>
<dbReference type="EMBL" id="RXGA01000004">
    <property type="protein sequence ID" value="RWX72756.1"/>
    <property type="molecule type" value="Genomic_DNA"/>
</dbReference>
<dbReference type="AlphaFoldDB" id="A0A3S3VBE8"/>
<evidence type="ECO:0000313" key="2">
    <source>
        <dbReference type="Proteomes" id="UP000288215"/>
    </source>
</evidence>
<sequence>MISAGCGRMRLLWSETPPSLSGRLLSPICRYSSGTSGSTR</sequence>
<organism evidence="1 2">
    <name type="scientific">Methanosuratincola subterraneus</name>
    <dbReference type="NCBI Taxonomy" id="2593994"/>
    <lineage>
        <taxon>Archaea</taxon>
        <taxon>Thermoproteota</taxon>
        <taxon>Methanosuratincolia</taxon>
        <taxon>Candidatus Methanomethylicales</taxon>
        <taxon>Candidatus Methanomethylicaceae</taxon>
        <taxon>Candidatus Methanosuratincola (ex Vanwonterghem et al. 2016)</taxon>
    </lineage>
</organism>
<name>A0A3S3VBE8_METS7</name>
<reference evidence="1 2" key="1">
    <citation type="submission" date="2018-12" db="EMBL/GenBank/DDBJ databases">
        <title>The complete genome of the methanogenic archaea of the candidate phylum Verstraetearchaeota, obtained from the metagenome of underground thermal water.</title>
        <authorList>
            <person name="Kadnikov V.V."/>
            <person name="Mardanov A.V."/>
            <person name="Beletsky A.V."/>
            <person name="Karnachuk O.V."/>
            <person name="Ravin N.V."/>
        </authorList>
    </citation>
    <scope>NUCLEOTIDE SEQUENCE [LARGE SCALE GENOMIC DNA]</scope>
    <source>
        <strain evidence="1">Ch88</strain>
    </source>
</reference>
<accession>A0A3S3VBE8</accession>
<proteinExistence type="predicted"/>
<evidence type="ECO:0000313" key="1">
    <source>
        <dbReference type="EMBL" id="RWX72756.1"/>
    </source>
</evidence>
<protein>
    <submittedName>
        <fullName evidence="1">Uncharacterized protein</fullName>
    </submittedName>
</protein>